<dbReference type="Pfam" id="PF00072">
    <property type="entry name" value="Response_reg"/>
    <property type="match status" value="1"/>
</dbReference>
<dbReference type="PROSITE" id="PS00622">
    <property type="entry name" value="HTH_LUXR_1"/>
    <property type="match status" value="1"/>
</dbReference>
<dbReference type="GO" id="GO:0000160">
    <property type="term" value="P:phosphorelay signal transduction system"/>
    <property type="evidence" value="ECO:0007669"/>
    <property type="project" value="InterPro"/>
</dbReference>
<dbReference type="PROSITE" id="PS50110">
    <property type="entry name" value="RESPONSE_REGULATORY"/>
    <property type="match status" value="1"/>
</dbReference>
<keyword evidence="2" id="KW-0597">Phosphoprotein</keyword>
<evidence type="ECO:0000256" key="2">
    <source>
        <dbReference type="PROSITE-ProRule" id="PRU00169"/>
    </source>
</evidence>
<dbReference type="Proteomes" id="UP000182350">
    <property type="component" value="Unassembled WGS sequence"/>
</dbReference>
<dbReference type="GO" id="GO:0006355">
    <property type="term" value="P:regulation of DNA-templated transcription"/>
    <property type="evidence" value="ECO:0007669"/>
    <property type="project" value="InterPro"/>
</dbReference>
<dbReference type="CDD" id="cd06170">
    <property type="entry name" value="LuxR_C_like"/>
    <property type="match status" value="1"/>
</dbReference>
<dbReference type="SMART" id="SM00448">
    <property type="entry name" value="REC"/>
    <property type="match status" value="1"/>
</dbReference>
<dbReference type="AlphaFoldDB" id="A0A1K1ZP09"/>
<dbReference type="SUPFAM" id="SSF46894">
    <property type="entry name" value="C-terminal effector domain of the bipartite response regulators"/>
    <property type="match status" value="1"/>
</dbReference>
<dbReference type="PROSITE" id="PS50043">
    <property type="entry name" value="HTH_LUXR_2"/>
    <property type="match status" value="1"/>
</dbReference>
<dbReference type="OrthoDB" id="9796655at2"/>
<dbReference type="InterPro" id="IPR001789">
    <property type="entry name" value="Sig_transdc_resp-reg_receiver"/>
</dbReference>
<dbReference type="Pfam" id="PF00196">
    <property type="entry name" value="GerE"/>
    <property type="match status" value="1"/>
</dbReference>
<keyword evidence="6" id="KW-1185">Reference proteome</keyword>
<dbReference type="Gene3D" id="3.40.50.2300">
    <property type="match status" value="1"/>
</dbReference>
<dbReference type="PRINTS" id="PR00038">
    <property type="entry name" value="HTHLUXR"/>
</dbReference>
<evidence type="ECO:0000256" key="1">
    <source>
        <dbReference type="ARBA" id="ARBA00023125"/>
    </source>
</evidence>
<organism evidence="5 6">
    <name type="scientific">Marinospirillum alkaliphilum DSM 21637</name>
    <dbReference type="NCBI Taxonomy" id="1122209"/>
    <lineage>
        <taxon>Bacteria</taxon>
        <taxon>Pseudomonadati</taxon>
        <taxon>Pseudomonadota</taxon>
        <taxon>Gammaproteobacteria</taxon>
        <taxon>Oceanospirillales</taxon>
        <taxon>Oceanospirillaceae</taxon>
        <taxon>Marinospirillum</taxon>
    </lineage>
</organism>
<accession>A0A1K1ZP09</accession>
<dbReference type="InterPro" id="IPR039420">
    <property type="entry name" value="WalR-like"/>
</dbReference>
<dbReference type="SMART" id="SM00421">
    <property type="entry name" value="HTH_LUXR"/>
    <property type="match status" value="1"/>
</dbReference>
<dbReference type="EMBL" id="FPJW01000012">
    <property type="protein sequence ID" value="SFX75221.1"/>
    <property type="molecule type" value="Genomic_DNA"/>
</dbReference>
<evidence type="ECO:0000313" key="6">
    <source>
        <dbReference type="Proteomes" id="UP000182350"/>
    </source>
</evidence>
<evidence type="ECO:0000313" key="5">
    <source>
        <dbReference type="EMBL" id="SFX75221.1"/>
    </source>
</evidence>
<evidence type="ECO:0000259" key="4">
    <source>
        <dbReference type="PROSITE" id="PS50110"/>
    </source>
</evidence>
<feature type="domain" description="Response regulatory" evidence="4">
    <location>
        <begin position="17"/>
        <end position="133"/>
    </location>
</feature>
<dbReference type="SUPFAM" id="SSF52172">
    <property type="entry name" value="CheY-like"/>
    <property type="match status" value="1"/>
</dbReference>
<keyword evidence="1" id="KW-0238">DNA-binding</keyword>
<dbReference type="NCBIfam" id="NF007935">
    <property type="entry name" value="PRK10651.1"/>
    <property type="match status" value="1"/>
</dbReference>
<feature type="modified residue" description="4-aspartylphosphate" evidence="2">
    <location>
        <position position="68"/>
    </location>
</feature>
<dbReference type="InterPro" id="IPR016032">
    <property type="entry name" value="Sig_transdc_resp-reg_C-effctor"/>
</dbReference>
<proteinExistence type="predicted"/>
<dbReference type="GO" id="GO:0003677">
    <property type="term" value="F:DNA binding"/>
    <property type="evidence" value="ECO:0007669"/>
    <property type="project" value="UniProtKB-KW"/>
</dbReference>
<reference evidence="5 6" key="1">
    <citation type="submission" date="2016-11" db="EMBL/GenBank/DDBJ databases">
        <authorList>
            <person name="Jaros S."/>
            <person name="Januszkiewicz K."/>
            <person name="Wedrychowicz H."/>
        </authorList>
    </citation>
    <scope>NUCLEOTIDE SEQUENCE [LARGE SCALE GENOMIC DNA]</scope>
    <source>
        <strain evidence="5 6">DSM 21637</strain>
    </source>
</reference>
<name>A0A1K1ZP09_9GAMM</name>
<dbReference type="STRING" id="1122209.SAMN02745752_02758"/>
<gene>
    <name evidence="5" type="ORF">SAMN02745752_02758</name>
</gene>
<dbReference type="InterPro" id="IPR011006">
    <property type="entry name" value="CheY-like_superfamily"/>
</dbReference>
<dbReference type="PANTHER" id="PTHR43214">
    <property type="entry name" value="TWO-COMPONENT RESPONSE REGULATOR"/>
    <property type="match status" value="1"/>
</dbReference>
<evidence type="ECO:0000259" key="3">
    <source>
        <dbReference type="PROSITE" id="PS50043"/>
    </source>
</evidence>
<sequence>MDNKKKSDLFDEKAPASVLLIDDHPLLRRGIIQLLEMEPDLVLAGEASNALDGVQLAVELDPDLILLDLNMPDINGIETLKLLRAEKISSRIVIFTVSDHEEDVVAAIKAGADGYLLKDMEPEDLVSQLRQAALGRMAISEKLTSLLAEALRNQRSKPAGPDISSLTAREMQILRQVAEGLSNKMVARRLDISEGTVKVHVKNLLKKLNLRSRVEVAVWAVQEGITQRQ</sequence>
<dbReference type="PANTHER" id="PTHR43214:SF38">
    <property type="entry name" value="NITRATE_NITRITE RESPONSE REGULATOR PROTEIN NARL"/>
    <property type="match status" value="1"/>
</dbReference>
<dbReference type="InterPro" id="IPR000792">
    <property type="entry name" value="Tscrpt_reg_LuxR_C"/>
</dbReference>
<feature type="domain" description="HTH luxR-type" evidence="3">
    <location>
        <begin position="159"/>
        <end position="224"/>
    </location>
</feature>
<protein>
    <submittedName>
        <fullName evidence="5">Two component transcriptional regulator, LuxR family</fullName>
    </submittedName>
</protein>